<organism evidence="2 3">
    <name type="scientific">Legionella erythra</name>
    <dbReference type="NCBI Taxonomy" id="448"/>
    <lineage>
        <taxon>Bacteria</taxon>
        <taxon>Pseudomonadati</taxon>
        <taxon>Pseudomonadota</taxon>
        <taxon>Gammaproteobacteria</taxon>
        <taxon>Legionellales</taxon>
        <taxon>Legionellaceae</taxon>
        <taxon>Legionella</taxon>
    </lineage>
</organism>
<dbReference type="RefSeq" id="WP_058527849.1">
    <property type="nucleotide sequence ID" value="NZ_CAAAHY010000005.1"/>
</dbReference>
<protein>
    <submittedName>
        <fullName evidence="2">Uncharacterized protein</fullName>
    </submittedName>
</protein>
<dbReference type="AlphaFoldDB" id="A0A0W0TGD9"/>
<evidence type="ECO:0000256" key="1">
    <source>
        <dbReference type="SAM" id="Phobius"/>
    </source>
</evidence>
<comment type="caution">
    <text evidence="2">The sequence shown here is derived from an EMBL/GenBank/DDBJ whole genome shotgun (WGS) entry which is preliminary data.</text>
</comment>
<keyword evidence="1" id="KW-0812">Transmembrane</keyword>
<keyword evidence="1" id="KW-1133">Transmembrane helix</keyword>
<feature type="transmembrane region" description="Helical" evidence="1">
    <location>
        <begin position="1042"/>
        <end position="1061"/>
    </location>
</feature>
<accession>A0A0W0TGD9</accession>
<keyword evidence="1" id="KW-0472">Membrane</keyword>
<proteinExistence type="predicted"/>
<dbReference type="EMBL" id="LNYA01000034">
    <property type="protein sequence ID" value="KTC94608.1"/>
    <property type="molecule type" value="Genomic_DNA"/>
</dbReference>
<dbReference type="Proteomes" id="UP000054773">
    <property type="component" value="Unassembled WGS sequence"/>
</dbReference>
<evidence type="ECO:0000313" key="3">
    <source>
        <dbReference type="Proteomes" id="UP000054773"/>
    </source>
</evidence>
<dbReference type="STRING" id="448.Lery_2775"/>
<dbReference type="OrthoDB" id="5649212at2"/>
<dbReference type="PATRIC" id="fig|448.7.peg.2915"/>
<keyword evidence="3" id="KW-1185">Reference proteome</keyword>
<gene>
    <name evidence="2" type="ORF">Lery_2775</name>
</gene>
<name>A0A0W0TGD9_LEGER</name>
<evidence type="ECO:0000313" key="2">
    <source>
        <dbReference type="EMBL" id="KTC94608.1"/>
    </source>
</evidence>
<reference evidence="2 3" key="1">
    <citation type="submission" date="2015-11" db="EMBL/GenBank/DDBJ databases">
        <title>Genomic analysis of 38 Legionella species identifies large and diverse effector repertoires.</title>
        <authorList>
            <person name="Burstein D."/>
            <person name="Amaro F."/>
            <person name="Zusman T."/>
            <person name="Lifshitz Z."/>
            <person name="Cohen O."/>
            <person name="Gilbert J.A."/>
            <person name="Pupko T."/>
            <person name="Shuman H.A."/>
            <person name="Segal G."/>
        </authorList>
    </citation>
    <scope>NUCLEOTIDE SEQUENCE [LARGE SCALE GENOMIC DNA]</scope>
    <source>
        <strain evidence="2 3">SE-32A-C8</strain>
    </source>
</reference>
<sequence>MVYFIHGTAKNVIIDLNRTSLLMKPEKDRRSIVGDITRTLFLGTRSELNVHLKRWQDETIPNHLFYWQGDMSAGNIQMLFPDSAFKRADEPKELLSEAYFKQKKTASFAYVDKAGIPSGFGFCYRADDPSLWLIAITKNTHLPVEQREVYVLTSFNPEPYLVESGKRKVSVSSQTLFPISGTIKTHINSPRMESIACSLVTNFNKFNVQADILMLCAQYVTSESDRFEDNETLLNLLEEKPERIINNALLQKLNTVGSHLSPRQVIDCLTPESALHKVLLPLVDKQGMTPDVRERAYVILRLDRLGLLKQYEWITDDDSLLDFIKSLLNEFDDRLIAHFTTEKQVAFFRFLNRSPYKMEMARLLITQKKKPTPVVWKAVEFFHDAFLKQDDDYIQAVVFRLLLINPELTPQELLGLIKALTPSKFLAQVFNPVVLADDLGKYPFNQQLERIRAMQSYFATVLPKFEQAQALRKKSLQSDFLKSLGKRYTDGQDLNVLAICENEEQIKACQVLLELEFSTEILAFTVHNEALVAAINHLDALNLKSAIRPLLGMPLFHVILPTLFKCPFLHQRALLIFIAQKLIKIEEMDELRQRLVEEPYLASLIIALHEQKHSPSEILNISADPVKSRALHLLMTLKLSVEPSALESPIGYLVSLLYSACEHALYKEEVKDYLIDVLPGLLKNQFPAPVDKPAMIAQLSQIICDYQQVVTVAASLAINLDWLDLLKKKPRLQAMAVALREFDVDAREPGKKPRLTPLLFTEFASYFITLHDKPEDDSIRHAALALTITHSEDQSSQVTHHLPALMTKPQLAPAVLAVHGRNLPVLPLFQEDNQASRVALVTHLAKLDCRKAQHYQLAMDTSEQGYDFRKIMDNVKCFPEVLQQDATQFVVDAIIQRQRGGFFKQGQKNLLAEEKNRNYGNALAMRVLLVNRFRQLGLGNHLIDLLLEESEKGRHFFNLVTQVETRFQTIRRRLLSHAPDKQARYLEPERQYRTQLYKMIYDALCHEPRPDKDAFLQRLKHAEAPLMAIANEDRHPLLRKTLMMVTNLLTLIFTVGIANAYHYRQCGDFLFFERPATSEGINALDIELAKTIGAPAA</sequence>